<feature type="domain" description="Protein kinase" evidence="4">
    <location>
        <begin position="1"/>
        <end position="157"/>
    </location>
</feature>
<dbReference type="SMR" id="A0A816VRA1"/>
<name>A0A816VRA1_BRANA</name>
<dbReference type="SUPFAM" id="SSF56112">
    <property type="entry name" value="Protein kinase-like (PK-like)"/>
    <property type="match status" value="1"/>
</dbReference>
<dbReference type="GO" id="GO:0004672">
    <property type="term" value="F:protein kinase activity"/>
    <property type="evidence" value="ECO:0007669"/>
    <property type="project" value="InterPro"/>
</dbReference>
<accession>A0A816VRA1</accession>
<dbReference type="Gramene" id="CDX83381">
    <property type="protein sequence ID" value="CDX83381"/>
    <property type="gene ID" value="GSBRNA2T00138947001"/>
</dbReference>
<dbReference type="InterPro" id="IPR050117">
    <property type="entry name" value="MAPK"/>
</dbReference>
<organism evidence="5">
    <name type="scientific">Brassica napus</name>
    <name type="common">Rape</name>
    <dbReference type="NCBI Taxonomy" id="3708"/>
    <lineage>
        <taxon>Eukaryota</taxon>
        <taxon>Viridiplantae</taxon>
        <taxon>Streptophyta</taxon>
        <taxon>Embryophyta</taxon>
        <taxon>Tracheophyta</taxon>
        <taxon>Spermatophyta</taxon>
        <taxon>Magnoliopsida</taxon>
        <taxon>eudicotyledons</taxon>
        <taxon>Gunneridae</taxon>
        <taxon>Pentapetalae</taxon>
        <taxon>rosids</taxon>
        <taxon>malvids</taxon>
        <taxon>Brassicales</taxon>
        <taxon>Brassicaceae</taxon>
        <taxon>Brassiceae</taxon>
        <taxon>Brassica</taxon>
    </lineage>
</organism>
<evidence type="ECO:0000256" key="2">
    <source>
        <dbReference type="ARBA" id="ARBA00022840"/>
    </source>
</evidence>
<keyword evidence="1" id="KW-0547">Nucleotide-binding</keyword>
<evidence type="ECO:0000256" key="1">
    <source>
        <dbReference type="ARBA" id="ARBA00022741"/>
    </source>
</evidence>
<feature type="signal peptide" evidence="3">
    <location>
        <begin position="1"/>
        <end position="31"/>
    </location>
</feature>
<dbReference type="PANTHER" id="PTHR24055">
    <property type="entry name" value="MITOGEN-ACTIVATED PROTEIN KINASE"/>
    <property type="match status" value="1"/>
</dbReference>
<protein>
    <submittedName>
        <fullName evidence="5">(rape) hypothetical protein</fullName>
    </submittedName>
</protein>
<keyword evidence="3" id="KW-0732">Signal</keyword>
<dbReference type="Pfam" id="PF00069">
    <property type="entry name" value="Pkinase"/>
    <property type="match status" value="1"/>
</dbReference>
<feature type="chain" id="PRO_5033033053" evidence="3">
    <location>
        <begin position="32"/>
        <end position="157"/>
    </location>
</feature>
<keyword evidence="2" id="KW-0067">ATP-binding</keyword>
<reference evidence="5" key="1">
    <citation type="submission" date="2021-01" db="EMBL/GenBank/DDBJ databases">
        <authorList>
            <consortium name="Genoscope - CEA"/>
            <person name="William W."/>
        </authorList>
    </citation>
    <scope>NUCLEOTIDE SEQUENCE</scope>
</reference>
<dbReference type="AlphaFoldDB" id="A0A816VRA1"/>
<dbReference type="PROSITE" id="PS00109">
    <property type="entry name" value="PROTEIN_KINASE_TYR"/>
    <property type="match status" value="1"/>
</dbReference>
<evidence type="ECO:0000259" key="4">
    <source>
        <dbReference type="PROSITE" id="PS50011"/>
    </source>
</evidence>
<dbReference type="PROSITE" id="PS50011">
    <property type="entry name" value="PROTEIN_KINASE_DOM"/>
    <property type="match status" value="1"/>
</dbReference>
<proteinExistence type="predicted"/>
<dbReference type="EMBL" id="HG994357">
    <property type="protein sequence ID" value="CAF2124173.1"/>
    <property type="molecule type" value="Genomic_DNA"/>
</dbReference>
<dbReference type="InterPro" id="IPR000719">
    <property type="entry name" value="Prot_kinase_dom"/>
</dbReference>
<evidence type="ECO:0000313" key="5">
    <source>
        <dbReference type="EMBL" id="CAF2124173.1"/>
    </source>
</evidence>
<dbReference type="Gene3D" id="1.10.510.10">
    <property type="entry name" value="Transferase(Phosphotransferase) domain 1"/>
    <property type="match status" value="1"/>
</dbReference>
<dbReference type="Proteomes" id="UP001295469">
    <property type="component" value="Chromosome A03"/>
</dbReference>
<evidence type="ECO:0000256" key="3">
    <source>
        <dbReference type="SAM" id="SignalP"/>
    </source>
</evidence>
<dbReference type="InterPro" id="IPR011009">
    <property type="entry name" value="Kinase-like_dom_sf"/>
</dbReference>
<dbReference type="InterPro" id="IPR008266">
    <property type="entry name" value="Tyr_kinase_AS"/>
</dbReference>
<gene>
    <name evidence="5" type="ORF">DARMORV10_A03P25460.1</name>
</gene>
<sequence>MDLENFNKAAFFVSLSLVLGLIHCIMSGGESSSSSILPTIASKLYLHTEAVIFSTTFMDSSLKFQESMSHCAAVNSVNGEKVAIKKIGLGLILQVIAIKDIFIVYQLLRGLKYVHSANILHRDLRPSNVLLNSKHELKIGDFGLARTTSLTEYVVTR</sequence>
<dbReference type="GO" id="GO:0005524">
    <property type="term" value="F:ATP binding"/>
    <property type="evidence" value="ECO:0007669"/>
    <property type="project" value="UniProtKB-KW"/>
</dbReference>